<dbReference type="GO" id="GO:0006884">
    <property type="term" value="P:cell volume homeostasis"/>
    <property type="evidence" value="ECO:0007669"/>
    <property type="project" value="TreeGrafter"/>
</dbReference>
<reference evidence="7" key="1">
    <citation type="submission" date="2022-11" db="UniProtKB">
        <authorList>
            <consortium name="WormBaseParasite"/>
        </authorList>
    </citation>
    <scope>IDENTIFICATION</scope>
</reference>
<dbReference type="GO" id="GO:0055075">
    <property type="term" value="P:potassium ion homeostasis"/>
    <property type="evidence" value="ECO:0007669"/>
    <property type="project" value="TreeGrafter"/>
</dbReference>
<dbReference type="Proteomes" id="UP000887564">
    <property type="component" value="Unplaced"/>
</dbReference>
<accession>A0A914RPZ6</accession>
<name>A0A914RPZ6_PAREQ</name>
<dbReference type="GO" id="GO:0015379">
    <property type="term" value="F:potassium:chloride symporter activity"/>
    <property type="evidence" value="ECO:0007669"/>
    <property type="project" value="TreeGrafter"/>
</dbReference>
<evidence type="ECO:0000256" key="1">
    <source>
        <dbReference type="ARBA" id="ARBA00004141"/>
    </source>
</evidence>
<evidence type="ECO:0000256" key="3">
    <source>
        <dbReference type="ARBA" id="ARBA00022989"/>
    </source>
</evidence>
<dbReference type="AlphaFoldDB" id="A0A914RPZ6"/>
<dbReference type="GO" id="GO:0045202">
    <property type="term" value="C:synapse"/>
    <property type="evidence" value="ECO:0007669"/>
    <property type="project" value="GOC"/>
</dbReference>
<dbReference type="WBParaSite" id="PEQ_0000837101-mRNA-1">
    <property type="protein sequence ID" value="PEQ_0000837101-mRNA-1"/>
    <property type="gene ID" value="PEQ_0000837101"/>
</dbReference>
<dbReference type="GO" id="GO:0005886">
    <property type="term" value="C:plasma membrane"/>
    <property type="evidence" value="ECO:0007669"/>
    <property type="project" value="TreeGrafter"/>
</dbReference>
<dbReference type="PANTHER" id="PTHR11827">
    <property type="entry name" value="SOLUTE CARRIER FAMILY 12, CATION COTRANSPORTERS"/>
    <property type="match status" value="1"/>
</dbReference>
<comment type="subcellular location">
    <subcellularLocation>
        <location evidence="1">Membrane</location>
        <topology evidence="1">Multi-pass membrane protein</topology>
    </subcellularLocation>
</comment>
<feature type="transmembrane region" description="Helical" evidence="5">
    <location>
        <begin position="43"/>
        <end position="70"/>
    </location>
</feature>
<sequence length="94" mass="10561">MKRALLDINRMHSFYTAVLLADLGVMLGVYLPTIQHILGVTMFIRLFWVVGIAGVGQTFVLLFLCCLCVSSAEISLIMNRKGILSRFSHHYAFP</sequence>
<dbReference type="GO" id="GO:0007268">
    <property type="term" value="P:chemical synaptic transmission"/>
    <property type="evidence" value="ECO:0007669"/>
    <property type="project" value="TreeGrafter"/>
</dbReference>
<dbReference type="InterPro" id="IPR004842">
    <property type="entry name" value="SLC12A_fam"/>
</dbReference>
<protein>
    <submittedName>
        <fullName evidence="7">Uncharacterized protein</fullName>
    </submittedName>
</protein>
<keyword evidence="6" id="KW-1185">Reference proteome</keyword>
<organism evidence="6 7">
    <name type="scientific">Parascaris equorum</name>
    <name type="common">Equine roundworm</name>
    <dbReference type="NCBI Taxonomy" id="6256"/>
    <lineage>
        <taxon>Eukaryota</taxon>
        <taxon>Metazoa</taxon>
        <taxon>Ecdysozoa</taxon>
        <taxon>Nematoda</taxon>
        <taxon>Chromadorea</taxon>
        <taxon>Rhabditida</taxon>
        <taxon>Spirurina</taxon>
        <taxon>Ascaridomorpha</taxon>
        <taxon>Ascaridoidea</taxon>
        <taxon>Ascarididae</taxon>
        <taxon>Parascaris</taxon>
    </lineage>
</organism>
<keyword evidence="2 5" id="KW-0812">Transmembrane</keyword>
<dbReference type="GO" id="GO:0055064">
    <property type="term" value="P:chloride ion homeostasis"/>
    <property type="evidence" value="ECO:0007669"/>
    <property type="project" value="TreeGrafter"/>
</dbReference>
<keyword evidence="3 5" id="KW-1133">Transmembrane helix</keyword>
<dbReference type="GO" id="GO:1990573">
    <property type="term" value="P:potassium ion import across plasma membrane"/>
    <property type="evidence" value="ECO:0007669"/>
    <property type="project" value="TreeGrafter"/>
</dbReference>
<evidence type="ECO:0000256" key="5">
    <source>
        <dbReference type="SAM" id="Phobius"/>
    </source>
</evidence>
<evidence type="ECO:0000256" key="4">
    <source>
        <dbReference type="ARBA" id="ARBA00023136"/>
    </source>
</evidence>
<keyword evidence="4 5" id="KW-0472">Membrane</keyword>
<evidence type="ECO:0000256" key="2">
    <source>
        <dbReference type="ARBA" id="ARBA00022692"/>
    </source>
</evidence>
<evidence type="ECO:0000313" key="7">
    <source>
        <dbReference type="WBParaSite" id="PEQ_0000837101-mRNA-1"/>
    </source>
</evidence>
<evidence type="ECO:0000313" key="6">
    <source>
        <dbReference type="Proteomes" id="UP000887564"/>
    </source>
</evidence>
<proteinExistence type="predicted"/>
<dbReference type="PANTHER" id="PTHR11827:SF53">
    <property type="entry name" value="K+_CL-COTRANSPORTER"/>
    <property type="match status" value="1"/>
</dbReference>
<feature type="transmembrane region" description="Helical" evidence="5">
    <location>
        <begin position="12"/>
        <end position="31"/>
    </location>
</feature>